<keyword evidence="6" id="KW-1185">Reference proteome</keyword>
<comment type="caution">
    <text evidence="4">The sequence shown here is derived from an EMBL/GenBank/DDBJ whole genome shotgun (WGS) entry which is preliminary data.</text>
</comment>
<evidence type="ECO:0000259" key="3">
    <source>
        <dbReference type="Pfam" id="PF07811"/>
    </source>
</evidence>
<sequence length="155" mass="16910">MRGKHGGGKYRVRTTGRASTRGRRDRGANTLELALLTPVLLLVILFVVQFALVFNARHVALAAAQAAARVAREQRTGDWRSAAKSEGIDYVNKIGPQLLTKVDAVPEENVGQHVRGVTVGGYAVPVVPFFRFRVSEHSSGPVECYRPDNGLDQCE</sequence>
<feature type="domain" description="TadE-like" evidence="3">
    <location>
        <begin position="27"/>
        <end position="69"/>
    </location>
</feature>
<dbReference type="Proteomes" id="UP001165074">
    <property type="component" value="Unassembled WGS sequence"/>
</dbReference>
<dbReference type="AlphaFoldDB" id="A0A9W6RIQ1"/>
<dbReference type="EMBL" id="BSTJ01000006">
    <property type="protein sequence ID" value="GLY76811.1"/>
    <property type="molecule type" value="Genomic_DNA"/>
</dbReference>
<dbReference type="EMBL" id="BSTK01000012">
    <property type="protein sequence ID" value="GLY89246.1"/>
    <property type="molecule type" value="Genomic_DNA"/>
</dbReference>
<evidence type="ECO:0000313" key="6">
    <source>
        <dbReference type="Proteomes" id="UP001165074"/>
    </source>
</evidence>
<accession>A0A9W6RIQ1</accession>
<name>A0A9W6RIQ1_9ACTN</name>
<keyword evidence="2" id="KW-0812">Transmembrane</keyword>
<feature type="region of interest" description="Disordered" evidence="1">
    <location>
        <begin position="1"/>
        <end position="24"/>
    </location>
</feature>
<evidence type="ECO:0000313" key="7">
    <source>
        <dbReference type="Proteomes" id="UP001165135"/>
    </source>
</evidence>
<keyword evidence="2" id="KW-0472">Membrane</keyword>
<gene>
    <name evidence="4" type="ORF">Airi01_050780</name>
    <name evidence="5" type="ORF">Airi02_071750</name>
</gene>
<protein>
    <recommendedName>
        <fullName evidence="3">TadE-like domain-containing protein</fullName>
    </recommendedName>
</protein>
<evidence type="ECO:0000313" key="4">
    <source>
        <dbReference type="EMBL" id="GLY76811.1"/>
    </source>
</evidence>
<organism evidence="4 7">
    <name type="scientific">Actinoallomurus iriomotensis</name>
    <dbReference type="NCBI Taxonomy" id="478107"/>
    <lineage>
        <taxon>Bacteria</taxon>
        <taxon>Bacillati</taxon>
        <taxon>Actinomycetota</taxon>
        <taxon>Actinomycetes</taxon>
        <taxon>Streptosporangiales</taxon>
        <taxon>Thermomonosporaceae</taxon>
        <taxon>Actinoallomurus</taxon>
    </lineage>
</organism>
<dbReference type="InterPro" id="IPR012495">
    <property type="entry name" value="TadE-like_dom"/>
</dbReference>
<reference evidence="4" key="1">
    <citation type="submission" date="2023-03" db="EMBL/GenBank/DDBJ databases">
        <title>Actinoallomurus iriomotensis NBRC 103681.</title>
        <authorList>
            <person name="Ichikawa N."/>
            <person name="Sato H."/>
            <person name="Tonouchi N."/>
        </authorList>
    </citation>
    <scope>NUCLEOTIDE SEQUENCE</scope>
    <source>
        <strain evidence="4">NBRC 103681</strain>
    </source>
</reference>
<dbReference type="Proteomes" id="UP001165135">
    <property type="component" value="Unassembled WGS sequence"/>
</dbReference>
<evidence type="ECO:0000313" key="5">
    <source>
        <dbReference type="EMBL" id="GLY89246.1"/>
    </source>
</evidence>
<dbReference type="RefSeq" id="WP_285579488.1">
    <property type="nucleotide sequence ID" value="NZ_BSTJ01000006.1"/>
</dbReference>
<evidence type="ECO:0000256" key="2">
    <source>
        <dbReference type="SAM" id="Phobius"/>
    </source>
</evidence>
<evidence type="ECO:0000256" key="1">
    <source>
        <dbReference type="SAM" id="MobiDB-lite"/>
    </source>
</evidence>
<dbReference type="Pfam" id="PF07811">
    <property type="entry name" value="TadE"/>
    <property type="match status" value="1"/>
</dbReference>
<reference evidence="5" key="2">
    <citation type="submission" date="2023-03" db="EMBL/GenBank/DDBJ databases">
        <title>Actinoallomurus iriomotensis NBRC 103684.</title>
        <authorList>
            <person name="Ichikawa N."/>
            <person name="Sato H."/>
            <person name="Tonouchi N."/>
        </authorList>
    </citation>
    <scope>NUCLEOTIDE SEQUENCE</scope>
    <source>
        <strain evidence="5">NBRC 103684</strain>
    </source>
</reference>
<proteinExistence type="predicted"/>
<keyword evidence="2" id="KW-1133">Transmembrane helix</keyword>
<feature type="transmembrane region" description="Helical" evidence="2">
    <location>
        <begin position="33"/>
        <end position="54"/>
    </location>
</feature>